<sequence>MTESNKTKLILKHVGSILFFVLSGLLILYILLEIFIPNTTIKVFQFKPYVVITESMEPVLDVNDLIIVYNPNLDKLEEGDIITFMADIDYDGTKEVITHYIHSITVNSQDEKIYRTIRHNGTVPDTWILRDADIIGVYGFRIPQLGVFIAFLRSPFGIAAVSVNVLVIAAIIVIVKSGKKENKDNIEQ</sequence>
<evidence type="ECO:0000256" key="2">
    <source>
        <dbReference type="ARBA" id="ARBA00022692"/>
    </source>
</evidence>
<organism evidence="8 9">
    <name type="scientific">Peloplasma aerotolerans</name>
    <dbReference type="NCBI Taxonomy" id="3044389"/>
    <lineage>
        <taxon>Bacteria</taxon>
        <taxon>Bacillati</taxon>
        <taxon>Mycoplasmatota</taxon>
        <taxon>Mollicutes</taxon>
        <taxon>Acholeplasmatales</taxon>
        <taxon>Acholeplasmataceae</taxon>
        <taxon>Peloplasma</taxon>
    </lineage>
</organism>
<reference evidence="8" key="1">
    <citation type="submission" date="2023-05" db="EMBL/GenBank/DDBJ databases">
        <title>Mariniplasma microaerophilum sp. nov., a novel anaerobic mollicute isolated from terrestrial mud volcano, Taman Peninsula, Russia.</title>
        <authorList>
            <person name="Khomyakova M.A."/>
            <person name="Merkel A.Y."/>
            <person name="Slobodkin A.I."/>
        </authorList>
    </citation>
    <scope>NUCLEOTIDE SEQUENCE</scope>
    <source>
        <strain evidence="8">M4Ah</strain>
    </source>
</reference>
<keyword evidence="2 6" id="KW-0812">Transmembrane</keyword>
<dbReference type="InterPro" id="IPR036286">
    <property type="entry name" value="LexA/Signal_pep-like_sf"/>
</dbReference>
<dbReference type="Gene3D" id="2.10.109.10">
    <property type="entry name" value="Umud Fragment, subunit A"/>
    <property type="match status" value="1"/>
</dbReference>
<evidence type="ECO:0000256" key="5">
    <source>
        <dbReference type="NCBIfam" id="TIGR02228"/>
    </source>
</evidence>
<comment type="subcellular location">
    <subcellularLocation>
        <location evidence="1">Membrane</location>
    </subcellularLocation>
</comment>
<keyword evidence="4 6" id="KW-0472">Membrane</keyword>
<evidence type="ECO:0000256" key="4">
    <source>
        <dbReference type="ARBA" id="ARBA00023136"/>
    </source>
</evidence>
<evidence type="ECO:0000313" key="8">
    <source>
        <dbReference type="EMBL" id="MDI6452906.1"/>
    </source>
</evidence>
<dbReference type="GO" id="GO:0016020">
    <property type="term" value="C:membrane"/>
    <property type="evidence" value="ECO:0007669"/>
    <property type="project" value="UniProtKB-SubCell"/>
</dbReference>
<dbReference type="AlphaFoldDB" id="A0AAW6UA01"/>
<dbReference type="Pfam" id="PF10502">
    <property type="entry name" value="Peptidase_S26"/>
    <property type="match status" value="1"/>
</dbReference>
<name>A0AAW6UA01_9MOLU</name>
<keyword evidence="9" id="KW-1185">Reference proteome</keyword>
<feature type="domain" description="Peptidase S26" evidence="7">
    <location>
        <begin position="36"/>
        <end position="97"/>
    </location>
</feature>
<evidence type="ECO:0000256" key="6">
    <source>
        <dbReference type="SAM" id="Phobius"/>
    </source>
</evidence>
<proteinExistence type="predicted"/>
<dbReference type="Proteomes" id="UP001431532">
    <property type="component" value="Unassembled WGS sequence"/>
</dbReference>
<dbReference type="CDD" id="cd06530">
    <property type="entry name" value="S26_SPase_I"/>
    <property type="match status" value="1"/>
</dbReference>
<dbReference type="RefSeq" id="WP_282839330.1">
    <property type="nucleotide sequence ID" value="NZ_JASCXW010000013.1"/>
</dbReference>
<keyword evidence="8" id="KW-0378">Hydrolase</keyword>
<gene>
    <name evidence="8" type="ORF">QJ521_04965</name>
</gene>
<dbReference type="GO" id="GO:0009003">
    <property type="term" value="F:signal peptidase activity"/>
    <property type="evidence" value="ECO:0007669"/>
    <property type="project" value="UniProtKB-EC"/>
</dbReference>
<accession>A0AAW6UA01</accession>
<dbReference type="NCBIfam" id="TIGR02228">
    <property type="entry name" value="sigpep_I_arch"/>
    <property type="match status" value="1"/>
</dbReference>
<dbReference type="GO" id="GO:0004252">
    <property type="term" value="F:serine-type endopeptidase activity"/>
    <property type="evidence" value="ECO:0007669"/>
    <property type="project" value="UniProtKB-UniRule"/>
</dbReference>
<evidence type="ECO:0000256" key="1">
    <source>
        <dbReference type="ARBA" id="ARBA00004370"/>
    </source>
</evidence>
<dbReference type="GO" id="GO:0006465">
    <property type="term" value="P:signal peptide processing"/>
    <property type="evidence" value="ECO:0007669"/>
    <property type="project" value="UniProtKB-UniRule"/>
</dbReference>
<feature type="transmembrane region" description="Helical" evidence="6">
    <location>
        <begin position="156"/>
        <end position="175"/>
    </location>
</feature>
<keyword evidence="3 6" id="KW-1133">Transmembrane helix</keyword>
<dbReference type="InterPro" id="IPR019533">
    <property type="entry name" value="Peptidase_S26"/>
</dbReference>
<comment type="caution">
    <text evidence="8">The sequence shown here is derived from an EMBL/GenBank/DDBJ whole genome shotgun (WGS) entry which is preliminary data.</text>
</comment>
<dbReference type="InterPro" id="IPR001733">
    <property type="entry name" value="Peptidase_S26B"/>
</dbReference>
<feature type="transmembrane region" description="Helical" evidence="6">
    <location>
        <begin position="9"/>
        <end position="32"/>
    </location>
</feature>
<dbReference type="EC" id="3.4.21.89" evidence="5"/>
<evidence type="ECO:0000259" key="7">
    <source>
        <dbReference type="Pfam" id="PF10502"/>
    </source>
</evidence>
<evidence type="ECO:0000256" key="3">
    <source>
        <dbReference type="ARBA" id="ARBA00022989"/>
    </source>
</evidence>
<evidence type="ECO:0000313" key="9">
    <source>
        <dbReference type="Proteomes" id="UP001431532"/>
    </source>
</evidence>
<dbReference type="EMBL" id="JASCXW010000013">
    <property type="protein sequence ID" value="MDI6452906.1"/>
    <property type="molecule type" value="Genomic_DNA"/>
</dbReference>
<dbReference type="SUPFAM" id="SSF51306">
    <property type="entry name" value="LexA/Signal peptidase"/>
    <property type="match status" value="1"/>
</dbReference>
<protein>
    <recommendedName>
        <fullName evidence="5">Signal peptidase I</fullName>
        <ecNumber evidence="5">3.4.21.89</ecNumber>
    </recommendedName>
</protein>